<protein>
    <submittedName>
        <fullName evidence="2">Uncharacterized protein</fullName>
    </submittedName>
</protein>
<dbReference type="Proteomes" id="UP000188586">
    <property type="component" value="Unassembled WGS sequence"/>
</dbReference>
<sequence length="84" mass="9504">MVKPPVHRVEENPDSGKGKKDSVRLSLSSSRRYEHRLNGIVFSMSGTIMKPIGGEINSGHFLPFSTFFDKKLSLLVIDPLWRHP</sequence>
<proteinExistence type="predicted"/>
<comment type="caution">
    <text evidence="2">The sequence shown here is derived from an EMBL/GenBank/DDBJ whole genome shotgun (WGS) entry which is preliminary data.</text>
</comment>
<evidence type="ECO:0000256" key="1">
    <source>
        <dbReference type="SAM" id="MobiDB-lite"/>
    </source>
</evidence>
<reference evidence="2 3" key="1">
    <citation type="submission" date="2016-11" db="EMBL/GenBank/DDBJ databases">
        <title>Comparative genomics of co-occurring bacteria in distinct bioleaching systems unravels niche-specific adaptation.</title>
        <authorList>
            <person name="Zhang X."/>
            <person name="Liu X."/>
            <person name="Yin H."/>
        </authorList>
    </citation>
    <scope>NUCLEOTIDE SEQUENCE [LARGE SCALE GENOMIC DNA]</scope>
    <source>
        <strain evidence="2 3">DX</strain>
    </source>
</reference>
<gene>
    <name evidence="2" type="ORF">BOX24_09170</name>
</gene>
<evidence type="ECO:0000313" key="3">
    <source>
        <dbReference type="Proteomes" id="UP000188586"/>
    </source>
</evidence>
<feature type="region of interest" description="Disordered" evidence="1">
    <location>
        <begin position="1"/>
        <end position="27"/>
    </location>
</feature>
<dbReference type="AlphaFoldDB" id="A0A1V3STU5"/>
<name>A0A1V3STU5_9BACT</name>
<organism evidence="2 3">
    <name type="scientific">Leptospirillum ferriphilum</name>
    <dbReference type="NCBI Taxonomy" id="178606"/>
    <lineage>
        <taxon>Bacteria</taxon>
        <taxon>Pseudomonadati</taxon>
        <taxon>Nitrospirota</taxon>
        <taxon>Nitrospiria</taxon>
        <taxon>Nitrospirales</taxon>
        <taxon>Nitrospiraceae</taxon>
        <taxon>Leptospirillum</taxon>
    </lineage>
</organism>
<evidence type="ECO:0000313" key="2">
    <source>
        <dbReference type="EMBL" id="OOH71204.1"/>
    </source>
</evidence>
<accession>A0A1V3STU5</accession>
<dbReference type="EMBL" id="MPOJ01000018">
    <property type="protein sequence ID" value="OOH71204.1"/>
    <property type="molecule type" value="Genomic_DNA"/>
</dbReference>
<feature type="compositionally biased region" description="Basic and acidic residues" evidence="1">
    <location>
        <begin position="7"/>
        <end position="23"/>
    </location>
</feature>